<keyword evidence="2" id="KW-1185">Reference proteome</keyword>
<proteinExistence type="predicted"/>
<gene>
    <name evidence="1" type="ORF">PVK06_026457</name>
</gene>
<evidence type="ECO:0000313" key="2">
    <source>
        <dbReference type="Proteomes" id="UP001358586"/>
    </source>
</evidence>
<dbReference type="EMBL" id="JARKNE010000008">
    <property type="protein sequence ID" value="KAK5811135.1"/>
    <property type="molecule type" value="Genomic_DNA"/>
</dbReference>
<organism evidence="1 2">
    <name type="scientific">Gossypium arboreum</name>
    <name type="common">Tree cotton</name>
    <name type="synonym">Gossypium nanking</name>
    <dbReference type="NCBI Taxonomy" id="29729"/>
    <lineage>
        <taxon>Eukaryota</taxon>
        <taxon>Viridiplantae</taxon>
        <taxon>Streptophyta</taxon>
        <taxon>Embryophyta</taxon>
        <taxon>Tracheophyta</taxon>
        <taxon>Spermatophyta</taxon>
        <taxon>Magnoliopsida</taxon>
        <taxon>eudicotyledons</taxon>
        <taxon>Gunneridae</taxon>
        <taxon>Pentapetalae</taxon>
        <taxon>rosids</taxon>
        <taxon>malvids</taxon>
        <taxon>Malvales</taxon>
        <taxon>Malvaceae</taxon>
        <taxon>Malvoideae</taxon>
        <taxon>Gossypium</taxon>
    </lineage>
</organism>
<reference evidence="1 2" key="1">
    <citation type="submission" date="2023-03" db="EMBL/GenBank/DDBJ databases">
        <title>WGS of Gossypium arboreum.</title>
        <authorList>
            <person name="Yu D."/>
        </authorList>
    </citation>
    <scope>NUCLEOTIDE SEQUENCE [LARGE SCALE GENOMIC DNA]</scope>
    <source>
        <tissue evidence="1">Leaf</tissue>
    </source>
</reference>
<protein>
    <submittedName>
        <fullName evidence="1">Uncharacterized protein</fullName>
    </submittedName>
</protein>
<accession>A0ABR0NZ09</accession>
<sequence length="101" mass="11688">MPQEELALMTTCTGFKVGRLSIRRGVSLDCLEGRNHNFFECSFSKVWQLVLRLCSIHKAMGTWRQELAWAILKLREKSLLLAWAILKLREKSLLLVMLKLA</sequence>
<comment type="caution">
    <text evidence="1">The sequence shown here is derived from an EMBL/GenBank/DDBJ whole genome shotgun (WGS) entry which is preliminary data.</text>
</comment>
<dbReference type="Proteomes" id="UP001358586">
    <property type="component" value="Chromosome 8"/>
</dbReference>
<evidence type="ECO:0000313" key="1">
    <source>
        <dbReference type="EMBL" id="KAK5811135.1"/>
    </source>
</evidence>
<name>A0ABR0NZ09_GOSAR</name>